<keyword evidence="4" id="KW-0406">Ion transport</keyword>
<keyword evidence="15" id="KW-1185">Reference proteome</keyword>
<keyword evidence="12" id="KW-0732">Signal</keyword>
<feature type="domain" description="Secretin/TonB short N-terminal" evidence="13">
    <location>
        <begin position="61"/>
        <end position="112"/>
    </location>
</feature>
<comment type="subcellular location">
    <subcellularLocation>
        <location evidence="1 10">Cell outer membrane</location>
        <topology evidence="1 10">Multi-pass membrane protein</topology>
    </subcellularLocation>
</comment>
<evidence type="ECO:0000256" key="7">
    <source>
        <dbReference type="ARBA" id="ARBA00023077"/>
    </source>
</evidence>
<evidence type="ECO:0000256" key="10">
    <source>
        <dbReference type="PROSITE-ProRule" id="PRU01360"/>
    </source>
</evidence>
<proteinExistence type="inferred from homology"/>
<organism evidence="14 15">
    <name type="scientific">Dyadobacter helix</name>
    <dbReference type="NCBI Taxonomy" id="2822344"/>
    <lineage>
        <taxon>Bacteria</taxon>
        <taxon>Pseudomonadati</taxon>
        <taxon>Bacteroidota</taxon>
        <taxon>Cytophagia</taxon>
        <taxon>Cytophagales</taxon>
        <taxon>Spirosomataceae</taxon>
        <taxon>Dyadobacter</taxon>
    </lineage>
</organism>
<keyword evidence="14" id="KW-0675">Receptor</keyword>
<dbReference type="Pfam" id="PF13715">
    <property type="entry name" value="CarbopepD_reg_2"/>
    <property type="match status" value="1"/>
</dbReference>
<dbReference type="Proteomes" id="UP000680038">
    <property type="component" value="Unassembled WGS sequence"/>
</dbReference>
<keyword evidence="5 10" id="KW-0812">Transmembrane</keyword>
<dbReference type="Gene3D" id="2.40.170.20">
    <property type="entry name" value="TonB-dependent receptor, beta-barrel domain"/>
    <property type="match status" value="1"/>
</dbReference>
<dbReference type="AlphaFoldDB" id="A0A916JFH9"/>
<comment type="caution">
    <text evidence="14">The sequence shown here is derived from an EMBL/GenBank/DDBJ whole genome shotgun (WGS) entry which is preliminary data.</text>
</comment>
<comment type="similarity">
    <text evidence="10 11">Belongs to the TonB-dependent receptor family.</text>
</comment>
<dbReference type="PROSITE" id="PS52016">
    <property type="entry name" value="TONB_DEPENDENT_REC_3"/>
    <property type="match status" value="1"/>
</dbReference>
<reference evidence="14" key="1">
    <citation type="submission" date="2021-04" db="EMBL/GenBank/DDBJ databases">
        <authorList>
            <person name="Rodrigo-Torres L."/>
            <person name="Arahal R. D."/>
            <person name="Lucena T."/>
        </authorList>
    </citation>
    <scope>NUCLEOTIDE SEQUENCE</scope>
    <source>
        <strain evidence="14">CECT 9275</strain>
    </source>
</reference>
<dbReference type="Gene3D" id="3.55.50.30">
    <property type="match status" value="1"/>
</dbReference>
<dbReference type="NCBIfam" id="TIGR04057">
    <property type="entry name" value="SusC_RagA_signa"/>
    <property type="match status" value="1"/>
</dbReference>
<dbReference type="InterPro" id="IPR023997">
    <property type="entry name" value="TonB-dep_OMP_SusC/RagA_CS"/>
</dbReference>
<dbReference type="Gene3D" id="2.60.40.1120">
    <property type="entry name" value="Carboxypeptidase-like, regulatory domain"/>
    <property type="match status" value="1"/>
</dbReference>
<dbReference type="InterPro" id="IPR023996">
    <property type="entry name" value="TonB-dep_OMP_SusC/RagA"/>
</dbReference>
<evidence type="ECO:0000259" key="13">
    <source>
        <dbReference type="SMART" id="SM00965"/>
    </source>
</evidence>
<keyword evidence="4" id="KW-0410">Iron transport</keyword>
<evidence type="ECO:0000256" key="5">
    <source>
        <dbReference type="ARBA" id="ARBA00022692"/>
    </source>
</evidence>
<dbReference type="InterPro" id="IPR011662">
    <property type="entry name" value="Secretin/TonB_short_N"/>
</dbReference>
<dbReference type="Pfam" id="PF00593">
    <property type="entry name" value="TonB_dep_Rec_b-barrel"/>
    <property type="match status" value="1"/>
</dbReference>
<dbReference type="Pfam" id="PF07715">
    <property type="entry name" value="Plug"/>
    <property type="match status" value="1"/>
</dbReference>
<keyword evidence="9 10" id="KW-0998">Cell outer membrane</keyword>
<gene>
    <name evidence="14" type="ORF">DYBT9275_04268</name>
</gene>
<evidence type="ECO:0000256" key="2">
    <source>
        <dbReference type="ARBA" id="ARBA00022448"/>
    </source>
</evidence>
<evidence type="ECO:0000256" key="4">
    <source>
        <dbReference type="ARBA" id="ARBA00022496"/>
    </source>
</evidence>
<keyword evidence="6" id="KW-0408">Iron</keyword>
<evidence type="ECO:0000256" key="1">
    <source>
        <dbReference type="ARBA" id="ARBA00004571"/>
    </source>
</evidence>
<evidence type="ECO:0000256" key="11">
    <source>
        <dbReference type="RuleBase" id="RU003357"/>
    </source>
</evidence>
<dbReference type="SMART" id="SM00965">
    <property type="entry name" value="STN"/>
    <property type="match status" value="1"/>
</dbReference>
<accession>A0A916JFH9</accession>
<keyword evidence="8 10" id="KW-0472">Membrane</keyword>
<dbReference type="InterPro" id="IPR008969">
    <property type="entry name" value="CarboxyPept-like_regulatory"/>
</dbReference>
<feature type="signal peptide" evidence="12">
    <location>
        <begin position="1"/>
        <end position="23"/>
    </location>
</feature>
<dbReference type="InterPro" id="IPR037066">
    <property type="entry name" value="Plug_dom_sf"/>
</dbReference>
<evidence type="ECO:0000256" key="12">
    <source>
        <dbReference type="SAM" id="SignalP"/>
    </source>
</evidence>
<sequence>MKRLFTTLCILAFCSCTLQMVNAQTVALSRLDQRKSEVTPGRQAIVSLESKLQQLEKQFNVSFLYNSTYVSGKTVKDSQKNTSLEHALKKILEPNNLAFKKLRDNFYVIYTKEESEGKSALDQADKKTTLQLYPERQGQFQYPGQVSSIAAPALEMQKFAGKAAISLSGTVTDAVNGEPLPGASVIVKNTGIGTTTNNEGKYELSNVSEGATIVFSFIGYLSSEVMVDSRSVIDMKLSPDSKALSEVVVVGYGTVSKKDVTGAVSSVDGDEIRNMPIRSASDALQGKAAGVMVTQSSGSPGSAGVVRIRGIGSINNSNEPLYIVDGLPQSSIGWLNPNDIETMDIHKDASAAAIYGSRASNGLVMITTKKGSKNDGMSVTFDSYYGLQSPWKRPHMLNAEEFITYKNRAAEAAGAALPISADMQAQALRFVNANTGAGGTDWWKNITQYNAPVQSYNITVSGGSKKVDFASSLGYMDQKGIVKGSDYRRISWRNNVNANISERVKLGTNMAVVYESRRNIDENNPYSGTIFSAMTADPITPVYRTNLTDIPSFYQTIMTGYDASNPFSKYAGILYSNKPNPVGQIERMRQSIWEGISLKGGANLEIKILEPLKFRSNLGLDLHRGISKGFTPQYYLNGYDYSTYNTVSNYSYWSNYFVWENTLAFDQVWGQHRVNVLAGTSAELTKGLEYGASRQGIVNNDEDMRIINAATINPGASGYTYSNALNSYFGRVSYSFGNKYVLTANIRRDGTSRFAKGYRWGTFPSVSAAWNFTQENFVTNAGLKWLSEGKLRVSYGQIGNQNVGNGAYLSTYGNNQRYLFGNSTTGYIGAGRTSIGNPILQWETSKQTDIGLDLGFLENKLSLTLDYFNKEIDNMLLIVPLPTTLGYPNSPWSNAGKMVNKGWEIAVGYDNAIGDFQYGIKGTLSTFTNKITTLGGGEPVYATAHLGETITKTEEGMPVGYYFGWKTDGIFQTQDEVNSSAQKGLSSPGDIRFRNLNGDNLLNADDRTKIGNPWPDFIYGLTLNASYKGFDVSAFVQGSQGNDVMNILRYDTESGTGWYNAPKGFLENAWNGPGSTNKYYKISQNAGLNTNVSQYFVEDGSYLRMKNIQLGYSIPPVILEKAKIKQVRFYVGAQNLFTITKYTGLDPEMGSTDPKLMGIDQGYFPQARTWLFGVNAKF</sequence>
<name>A0A916JFH9_9BACT</name>
<keyword evidence="2 10" id="KW-0813">Transport</keyword>
<dbReference type="InterPro" id="IPR036942">
    <property type="entry name" value="Beta-barrel_TonB_sf"/>
</dbReference>
<feature type="chain" id="PRO_5037594257" evidence="12">
    <location>
        <begin position="24"/>
        <end position="1178"/>
    </location>
</feature>
<dbReference type="Gene3D" id="2.170.130.10">
    <property type="entry name" value="TonB-dependent receptor, plug domain"/>
    <property type="match status" value="1"/>
</dbReference>
<evidence type="ECO:0000256" key="6">
    <source>
        <dbReference type="ARBA" id="ARBA00023004"/>
    </source>
</evidence>
<dbReference type="SUPFAM" id="SSF49464">
    <property type="entry name" value="Carboxypeptidase regulatory domain-like"/>
    <property type="match status" value="1"/>
</dbReference>
<dbReference type="GO" id="GO:0009279">
    <property type="term" value="C:cell outer membrane"/>
    <property type="evidence" value="ECO:0007669"/>
    <property type="project" value="UniProtKB-SubCell"/>
</dbReference>
<evidence type="ECO:0000313" key="14">
    <source>
        <dbReference type="EMBL" id="CAG5008438.1"/>
    </source>
</evidence>
<dbReference type="InterPro" id="IPR012910">
    <property type="entry name" value="Plug_dom"/>
</dbReference>
<evidence type="ECO:0000256" key="3">
    <source>
        <dbReference type="ARBA" id="ARBA00022452"/>
    </source>
</evidence>
<evidence type="ECO:0000313" key="15">
    <source>
        <dbReference type="Proteomes" id="UP000680038"/>
    </source>
</evidence>
<dbReference type="SUPFAM" id="SSF56935">
    <property type="entry name" value="Porins"/>
    <property type="match status" value="1"/>
</dbReference>
<dbReference type="FunFam" id="2.170.130.10:FF:000008">
    <property type="entry name" value="SusC/RagA family TonB-linked outer membrane protein"/>
    <property type="match status" value="1"/>
</dbReference>
<dbReference type="InterPro" id="IPR039426">
    <property type="entry name" value="TonB-dep_rcpt-like"/>
</dbReference>
<dbReference type="RefSeq" id="WP_215240660.1">
    <property type="nucleotide sequence ID" value="NZ_CAJRAF010000002.1"/>
</dbReference>
<evidence type="ECO:0000256" key="8">
    <source>
        <dbReference type="ARBA" id="ARBA00023136"/>
    </source>
</evidence>
<dbReference type="NCBIfam" id="TIGR04056">
    <property type="entry name" value="OMP_RagA_SusC"/>
    <property type="match status" value="1"/>
</dbReference>
<evidence type="ECO:0000256" key="9">
    <source>
        <dbReference type="ARBA" id="ARBA00023237"/>
    </source>
</evidence>
<dbReference type="GO" id="GO:0006826">
    <property type="term" value="P:iron ion transport"/>
    <property type="evidence" value="ECO:0007669"/>
    <property type="project" value="UniProtKB-KW"/>
</dbReference>
<keyword evidence="3 10" id="KW-1134">Transmembrane beta strand</keyword>
<protein>
    <submittedName>
        <fullName evidence="14">TonB-dependent receptor P3</fullName>
    </submittedName>
</protein>
<dbReference type="PROSITE" id="PS51257">
    <property type="entry name" value="PROKAR_LIPOPROTEIN"/>
    <property type="match status" value="1"/>
</dbReference>
<dbReference type="EMBL" id="CAJRAF010000002">
    <property type="protein sequence ID" value="CAG5008438.1"/>
    <property type="molecule type" value="Genomic_DNA"/>
</dbReference>
<dbReference type="InterPro" id="IPR000531">
    <property type="entry name" value="Beta-barrel_TonB"/>
</dbReference>
<keyword evidence="7 11" id="KW-0798">TonB box</keyword>